<comment type="caution">
    <text evidence="3">The sequence shown here is derived from an EMBL/GenBank/DDBJ whole genome shotgun (WGS) entry which is preliminary data.</text>
</comment>
<dbReference type="Gene3D" id="3.30.160.60">
    <property type="entry name" value="Classic Zinc Finger"/>
    <property type="match status" value="1"/>
</dbReference>
<evidence type="ECO:0000313" key="3">
    <source>
        <dbReference type="EMBL" id="OQE12051.1"/>
    </source>
</evidence>
<keyword evidence="1" id="KW-0862">Zinc</keyword>
<dbReference type="SUPFAM" id="SSF57667">
    <property type="entry name" value="beta-beta-alpha zinc fingers"/>
    <property type="match status" value="1"/>
</dbReference>
<dbReference type="EMBL" id="MDYP01000001">
    <property type="protein sequence ID" value="OQE12051.1"/>
    <property type="molecule type" value="Genomic_DNA"/>
</dbReference>
<protein>
    <recommendedName>
        <fullName evidence="2">C2H2-type domain-containing protein</fullName>
    </recommendedName>
</protein>
<feature type="domain" description="C2H2-type" evidence="2">
    <location>
        <begin position="199"/>
        <end position="224"/>
    </location>
</feature>
<keyword evidence="1" id="KW-0479">Metal-binding</keyword>
<dbReference type="SMART" id="SM00355">
    <property type="entry name" value="ZnF_C2H2"/>
    <property type="match status" value="2"/>
</dbReference>
<evidence type="ECO:0000256" key="1">
    <source>
        <dbReference type="PROSITE-ProRule" id="PRU00042"/>
    </source>
</evidence>
<evidence type="ECO:0000259" key="2">
    <source>
        <dbReference type="PROSITE" id="PS50157"/>
    </source>
</evidence>
<accession>A0A1V6SDH5</accession>
<dbReference type="PROSITE" id="PS00028">
    <property type="entry name" value="ZINC_FINGER_C2H2_1"/>
    <property type="match status" value="1"/>
</dbReference>
<sequence length="230" mass="25007">MAQWRDEVPDCFQELDLNDTSSPMHPQTMYHQQLIPHWTPAVAEASMAPVSQPGYNAYGGLLSPLGEQFIPAFPSTHYPPDQNTTQYHAVNNNGYGALAAEFHGSAGYPSYAPSTMGSAFGQTPPLAGSPYSGVATPGAMTNDFSNVEMHYRPGHGDEQANPSTALRCDIPGCKYTGTFTVKGSLKRHQDEQHGSRRAFPCLIMGCNKGYVRKSHLADHQLKVHGIRTQG</sequence>
<dbReference type="GO" id="GO:0008270">
    <property type="term" value="F:zinc ion binding"/>
    <property type="evidence" value="ECO:0007669"/>
    <property type="project" value="UniProtKB-KW"/>
</dbReference>
<dbReference type="STRING" id="29845.A0A1V6SDH5"/>
<dbReference type="PROSITE" id="PS50157">
    <property type="entry name" value="ZINC_FINGER_C2H2_2"/>
    <property type="match status" value="1"/>
</dbReference>
<evidence type="ECO:0000313" key="4">
    <source>
        <dbReference type="Proteomes" id="UP000191518"/>
    </source>
</evidence>
<name>A0A1V6SDH5_9EURO</name>
<organism evidence="3 4">
    <name type="scientific">Penicillium vulpinum</name>
    <dbReference type="NCBI Taxonomy" id="29845"/>
    <lineage>
        <taxon>Eukaryota</taxon>
        <taxon>Fungi</taxon>
        <taxon>Dikarya</taxon>
        <taxon>Ascomycota</taxon>
        <taxon>Pezizomycotina</taxon>
        <taxon>Eurotiomycetes</taxon>
        <taxon>Eurotiomycetidae</taxon>
        <taxon>Eurotiales</taxon>
        <taxon>Aspergillaceae</taxon>
        <taxon>Penicillium</taxon>
    </lineage>
</organism>
<reference evidence="4" key="1">
    <citation type="journal article" date="2017" name="Nat. Microbiol.">
        <title>Global analysis of biosynthetic gene clusters reveals vast potential of secondary metabolite production in Penicillium species.</title>
        <authorList>
            <person name="Nielsen J.C."/>
            <person name="Grijseels S."/>
            <person name="Prigent S."/>
            <person name="Ji B."/>
            <person name="Dainat J."/>
            <person name="Nielsen K.F."/>
            <person name="Frisvad J.C."/>
            <person name="Workman M."/>
            <person name="Nielsen J."/>
        </authorList>
    </citation>
    <scope>NUCLEOTIDE SEQUENCE [LARGE SCALE GENOMIC DNA]</scope>
    <source>
        <strain evidence="4">IBT 29486</strain>
    </source>
</reference>
<gene>
    <name evidence="3" type="ORF">PENVUL_c001G09931</name>
</gene>
<dbReference type="InterPro" id="IPR036236">
    <property type="entry name" value="Znf_C2H2_sf"/>
</dbReference>
<proteinExistence type="predicted"/>
<dbReference type="Proteomes" id="UP000191518">
    <property type="component" value="Unassembled WGS sequence"/>
</dbReference>
<dbReference type="AlphaFoldDB" id="A0A1V6SDH5"/>
<dbReference type="OrthoDB" id="10261408at2759"/>
<keyword evidence="4" id="KW-1185">Reference proteome</keyword>
<keyword evidence="1" id="KW-0863">Zinc-finger</keyword>
<dbReference type="InterPro" id="IPR013087">
    <property type="entry name" value="Znf_C2H2_type"/>
</dbReference>